<proteinExistence type="inferred from homology"/>
<dbReference type="Proteomes" id="UP001300502">
    <property type="component" value="Unassembled WGS sequence"/>
</dbReference>
<evidence type="ECO:0000259" key="7">
    <source>
        <dbReference type="PROSITE" id="PS51160"/>
    </source>
</evidence>
<dbReference type="AlphaFoldDB" id="A0AAV9INQ3"/>
<dbReference type="InterPro" id="IPR020456">
    <property type="entry name" value="Acylphosphatase"/>
</dbReference>
<keyword evidence="3 5" id="KW-0378">Hydrolase</keyword>
<evidence type="ECO:0000256" key="6">
    <source>
        <dbReference type="RuleBase" id="RU004168"/>
    </source>
</evidence>
<comment type="caution">
    <text evidence="8">The sequence shown here is derived from an EMBL/GenBank/DDBJ whole genome shotgun (WGS) entry which is preliminary data.</text>
</comment>
<comment type="catalytic activity">
    <reaction evidence="4 5">
        <text>an acyl phosphate + H2O = a carboxylate + phosphate + H(+)</text>
        <dbReference type="Rhea" id="RHEA:14965"/>
        <dbReference type="ChEBI" id="CHEBI:15377"/>
        <dbReference type="ChEBI" id="CHEBI:15378"/>
        <dbReference type="ChEBI" id="CHEBI:29067"/>
        <dbReference type="ChEBI" id="CHEBI:43474"/>
        <dbReference type="ChEBI" id="CHEBI:59918"/>
        <dbReference type="EC" id="3.6.1.7"/>
    </reaction>
</comment>
<protein>
    <recommendedName>
        <fullName evidence="2 5">acylphosphatase</fullName>
        <ecNumber evidence="2 5">3.6.1.7</ecNumber>
    </recommendedName>
</protein>
<dbReference type="Pfam" id="PF00708">
    <property type="entry name" value="Acylphosphatase"/>
    <property type="match status" value="1"/>
</dbReference>
<evidence type="ECO:0000256" key="4">
    <source>
        <dbReference type="ARBA" id="ARBA00047645"/>
    </source>
</evidence>
<dbReference type="PROSITE" id="PS51160">
    <property type="entry name" value="ACYLPHOSPHATASE_3"/>
    <property type="match status" value="1"/>
</dbReference>
<evidence type="ECO:0000256" key="5">
    <source>
        <dbReference type="PROSITE-ProRule" id="PRU00520"/>
    </source>
</evidence>
<organism evidence="8 9">
    <name type="scientific">Galdieria yellowstonensis</name>
    <dbReference type="NCBI Taxonomy" id="3028027"/>
    <lineage>
        <taxon>Eukaryota</taxon>
        <taxon>Rhodophyta</taxon>
        <taxon>Bangiophyceae</taxon>
        <taxon>Galdieriales</taxon>
        <taxon>Galdieriaceae</taxon>
        <taxon>Galdieria</taxon>
    </lineage>
</organism>
<dbReference type="SUPFAM" id="SSF54975">
    <property type="entry name" value="Acylphosphatase/BLUF domain-like"/>
    <property type="match status" value="1"/>
</dbReference>
<accession>A0AAV9INQ3</accession>
<dbReference type="PANTHER" id="PTHR10029:SF3">
    <property type="entry name" value="ACYLPHOSPHATASE-RELATED"/>
    <property type="match status" value="1"/>
</dbReference>
<dbReference type="EMBL" id="JANCYU010000075">
    <property type="protein sequence ID" value="KAK4529113.1"/>
    <property type="molecule type" value="Genomic_DNA"/>
</dbReference>
<evidence type="ECO:0000313" key="9">
    <source>
        <dbReference type="Proteomes" id="UP001300502"/>
    </source>
</evidence>
<name>A0AAV9INQ3_9RHOD</name>
<comment type="similarity">
    <text evidence="1 6">Belongs to the acylphosphatase family.</text>
</comment>
<dbReference type="Gene3D" id="3.30.70.100">
    <property type="match status" value="1"/>
</dbReference>
<feature type="active site" evidence="5">
    <location>
        <position position="62"/>
    </location>
</feature>
<dbReference type="PRINTS" id="PR00112">
    <property type="entry name" value="ACYLPHPHTASE"/>
</dbReference>
<evidence type="ECO:0000313" key="8">
    <source>
        <dbReference type="EMBL" id="KAK4529113.1"/>
    </source>
</evidence>
<dbReference type="GO" id="GO:0003998">
    <property type="term" value="F:acylphosphatase activity"/>
    <property type="evidence" value="ECO:0007669"/>
    <property type="project" value="UniProtKB-EC"/>
</dbReference>
<dbReference type="EC" id="3.6.1.7" evidence="2 5"/>
<dbReference type="InterPro" id="IPR036046">
    <property type="entry name" value="Acylphosphatase-like_dom_sf"/>
</dbReference>
<dbReference type="InterPro" id="IPR001792">
    <property type="entry name" value="Acylphosphatase-like_dom"/>
</dbReference>
<reference evidence="8 9" key="1">
    <citation type="submission" date="2022-07" db="EMBL/GenBank/DDBJ databases">
        <title>Genome-wide signatures of adaptation to extreme environments.</title>
        <authorList>
            <person name="Cho C.H."/>
            <person name="Yoon H.S."/>
        </authorList>
    </citation>
    <scope>NUCLEOTIDE SEQUENCE [LARGE SCALE GENOMIC DNA]</scope>
    <source>
        <strain evidence="8 9">108.79 E11</strain>
    </source>
</reference>
<dbReference type="PANTHER" id="PTHR10029">
    <property type="entry name" value="ACYLPHOSPHATASE"/>
    <property type="match status" value="1"/>
</dbReference>
<dbReference type="PROSITE" id="PS00151">
    <property type="entry name" value="ACYLPHOSPHATASE_2"/>
    <property type="match status" value="1"/>
</dbReference>
<feature type="domain" description="Acylphosphatase-like" evidence="7">
    <location>
        <begin position="29"/>
        <end position="117"/>
    </location>
</feature>
<sequence>MGFVYSFVSQGTNARVGNTVMCRSKPLAAVSLKIFGRVQGVCYRACAADKAQELDLVGWVRNNRDGTVEAEAQGLRDKLNLFVEWCKQGPDLAKVTNVDEKWRDIEKLDYTSFRVEKTV</sequence>
<dbReference type="InterPro" id="IPR017968">
    <property type="entry name" value="Acylphosphatase_CS"/>
</dbReference>
<evidence type="ECO:0000256" key="1">
    <source>
        <dbReference type="ARBA" id="ARBA00005614"/>
    </source>
</evidence>
<feature type="active site" evidence="5">
    <location>
        <position position="44"/>
    </location>
</feature>
<evidence type="ECO:0000256" key="2">
    <source>
        <dbReference type="ARBA" id="ARBA00012150"/>
    </source>
</evidence>
<evidence type="ECO:0000256" key="3">
    <source>
        <dbReference type="ARBA" id="ARBA00022801"/>
    </source>
</evidence>
<gene>
    <name evidence="8" type="ORF">GAYE_SCF7681MG7065</name>
</gene>
<keyword evidence="9" id="KW-1185">Reference proteome</keyword>